<evidence type="ECO:0000259" key="2">
    <source>
        <dbReference type="PROSITE" id="PS52015"/>
    </source>
</evidence>
<dbReference type="InterPro" id="IPR037682">
    <property type="entry name" value="TonB_C"/>
</dbReference>
<feature type="compositionally biased region" description="Acidic residues" evidence="1">
    <location>
        <begin position="172"/>
        <end position="182"/>
    </location>
</feature>
<feature type="region of interest" description="Disordered" evidence="1">
    <location>
        <begin position="221"/>
        <end position="275"/>
    </location>
</feature>
<comment type="caution">
    <text evidence="3">The sequence shown here is derived from an EMBL/GenBank/DDBJ whole genome shotgun (WGS) entry which is preliminary data.</text>
</comment>
<dbReference type="Gene3D" id="2.60.40.1120">
    <property type="entry name" value="Carboxypeptidase-like, regulatory domain"/>
    <property type="match status" value="1"/>
</dbReference>
<dbReference type="SUPFAM" id="SSF74653">
    <property type="entry name" value="TolA/TonB C-terminal domain"/>
    <property type="match status" value="1"/>
</dbReference>
<dbReference type="InterPro" id="IPR008969">
    <property type="entry name" value="CarboxyPept-like_regulatory"/>
</dbReference>
<keyword evidence="3" id="KW-0812">Transmembrane</keyword>
<gene>
    <name evidence="3" type="ORF">ADICEAN_02556</name>
</gene>
<dbReference type="RefSeq" id="WP_009195946.1">
    <property type="nucleotide sequence ID" value="NZ_AODQ01000063.1"/>
</dbReference>
<evidence type="ECO:0000256" key="1">
    <source>
        <dbReference type="SAM" id="MobiDB-lite"/>
    </source>
</evidence>
<feature type="domain" description="TonB C-terminal" evidence="2">
    <location>
        <begin position="387"/>
        <end position="441"/>
    </location>
</feature>
<dbReference type="eggNOG" id="COG0810">
    <property type="taxonomic scope" value="Bacteria"/>
</dbReference>
<dbReference type="SUPFAM" id="SSF49464">
    <property type="entry name" value="Carboxypeptidase regulatory domain-like"/>
    <property type="match status" value="1"/>
</dbReference>
<evidence type="ECO:0000313" key="4">
    <source>
        <dbReference type="Proteomes" id="UP000011910"/>
    </source>
</evidence>
<dbReference type="Gene3D" id="3.30.1150.10">
    <property type="match status" value="1"/>
</dbReference>
<sequence length="441" mass="46482">MKNPKSIAPGGHLSEAQLLRYRSGQLPPAEMHRLERHLLDCPLCSDALEGLEQLEPRQATAALSELGSRLASRLQEQPAEATPPYWRWAAAASVLLVAAVALFLLLDTRQLAEQQLSRQEAPQEQQPSSAPPSSEPQPQQPATEEAPLSTPDQPAPESISPLLAPERSPVEELQEEAAEEYPEVSPQVVEMADQEEIVAAPAAAPQPTQALDERVAGVAVEAPKRAKSRQPAAATGDSLPPAASEPAAPARAEQHALRLQSEKPAAPLQIRGTSGIGSGTKMLKGKVVEASTGEPLPGVAVRLKGSSTGTVTDIEGNYTLELPAADATLTISFVGYSEKQLLVDKATTQLVAALEEDVQALSEVVVTGYGTAPAADTPPPTAPRPEGGMRSFRKWVKDNMRYPEAALQTGLEGTVTVTFFVAANGRLSELQVPKPLGGGAG</sequence>
<proteinExistence type="predicted"/>
<dbReference type="Proteomes" id="UP000011910">
    <property type="component" value="Unassembled WGS sequence"/>
</dbReference>
<dbReference type="OrthoDB" id="1112758at2"/>
<feature type="compositionally biased region" description="Pro residues" evidence="1">
    <location>
        <begin position="129"/>
        <end position="139"/>
    </location>
</feature>
<keyword evidence="3" id="KW-0472">Membrane</keyword>
<feature type="region of interest" description="Disordered" evidence="1">
    <location>
        <begin position="115"/>
        <end position="186"/>
    </location>
</feature>
<dbReference type="EMBL" id="AODQ01000063">
    <property type="protein sequence ID" value="EMR02319.1"/>
    <property type="molecule type" value="Genomic_DNA"/>
</dbReference>
<dbReference type="Pfam" id="PF03544">
    <property type="entry name" value="TonB_C"/>
    <property type="match status" value="1"/>
</dbReference>
<protein>
    <submittedName>
        <fullName evidence="3">Putative transmembrane transcriptional regulator (Anti-sigma factor)</fullName>
    </submittedName>
</protein>
<accession>M7NV40</accession>
<organism evidence="3 4">
    <name type="scientific">Cesiribacter andamanensis AMV16</name>
    <dbReference type="NCBI Taxonomy" id="1279009"/>
    <lineage>
        <taxon>Bacteria</taxon>
        <taxon>Pseudomonadati</taxon>
        <taxon>Bacteroidota</taxon>
        <taxon>Cytophagia</taxon>
        <taxon>Cytophagales</taxon>
        <taxon>Cesiribacteraceae</taxon>
        <taxon>Cesiribacter</taxon>
    </lineage>
</organism>
<dbReference type="PATRIC" id="fig|1279009.4.peg.2593"/>
<feature type="compositionally biased region" description="Low complexity" evidence="1">
    <location>
        <begin position="119"/>
        <end position="128"/>
    </location>
</feature>
<dbReference type="AlphaFoldDB" id="M7NV40"/>
<keyword evidence="4" id="KW-1185">Reference proteome</keyword>
<dbReference type="Gene3D" id="1.10.10.1320">
    <property type="entry name" value="Anti-sigma factor, zinc-finger domain"/>
    <property type="match status" value="1"/>
</dbReference>
<dbReference type="GO" id="GO:0055085">
    <property type="term" value="P:transmembrane transport"/>
    <property type="evidence" value="ECO:0007669"/>
    <property type="project" value="InterPro"/>
</dbReference>
<evidence type="ECO:0000313" key="3">
    <source>
        <dbReference type="EMBL" id="EMR02319.1"/>
    </source>
</evidence>
<reference evidence="3 4" key="1">
    <citation type="journal article" date="2013" name="Genome Announc.">
        <title>Draft Genome Sequence of Cesiribacter andamanensis Strain AMV16T, Isolated from a Soil Sample from a Mud Volcano in the Andaman Islands, India.</title>
        <authorList>
            <person name="Shivaji S."/>
            <person name="Ara S."/>
            <person name="Begum Z."/>
            <person name="Srinivas T.N."/>
            <person name="Singh A."/>
            <person name="Kumar Pinnaka A."/>
        </authorList>
    </citation>
    <scope>NUCLEOTIDE SEQUENCE [LARGE SCALE GENOMIC DNA]</scope>
    <source>
        <strain evidence="3 4">AMV16</strain>
    </source>
</reference>
<name>M7NV40_9BACT</name>
<feature type="compositionally biased region" description="Low complexity" evidence="1">
    <location>
        <begin position="240"/>
        <end position="251"/>
    </location>
</feature>
<dbReference type="InterPro" id="IPR041916">
    <property type="entry name" value="Anti_sigma_zinc_sf"/>
</dbReference>
<dbReference type="Pfam" id="PF13715">
    <property type="entry name" value="CarbopepD_reg_2"/>
    <property type="match status" value="1"/>
</dbReference>
<dbReference type="STRING" id="1279009.ADICEAN_02556"/>
<dbReference type="PROSITE" id="PS52015">
    <property type="entry name" value="TONB_CTD"/>
    <property type="match status" value="1"/>
</dbReference>